<dbReference type="Proteomes" id="UP000663845">
    <property type="component" value="Unassembled WGS sequence"/>
</dbReference>
<evidence type="ECO:0000256" key="2">
    <source>
        <dbReference type="ARBA" id="ARBA00022737"/>
    </source>
</evidence>
<keyword evidence="3 5" id="KW-0862">Zinc</keyword>
<comment type="caution">
    <text evidence="8">The sequence shown here is derived from an EMBL/GenBank/DDBJ whole genome shotgun (WGS) entry which is preliminary data.</text>
</comment>
<keyword evidence="4 5" id="KW-0440">LIM domain</keyword>
<dbReference type="EMBL" id="CAJNOG010000005">
    <property type="protein sequence ID" value="CAF0730799.1"/>
    <property type="molecule type" value="Genomic_DNA"/>
</dbReference>
<feature type="domain" description="LIM zinc-binding" evidence="6">
    <location>
        <begin position="173"/>
        <end position="233"/>
    </location>
</feature>
<dbReference type="SMART" id="SM00132">
    <property type="entry name" value="LIM"/>
    <property type="match status" value="4"/>
</dbReference>
<dbReference type="Proteomes" id="UP000663844">
    <property type="component" value="Unassembled WGS sequence"/>
</dbReference>
<sequence>MIETQKSSTGLQQVTSTDISTNCSKCGEKILNVMTADENKVYHPHCFNCSDCGKTLAGGFFYKSKNIKSNESTSTTRNSVSESIRFCETCYKKIAPKCARCHNIIEASSIVWEDKKFHESCFTCCGVDKDGIQCRKPMKDESIYPLNDKWYCKNCFDKLDTGISAASRDILTQKCFKCYKEFAPGSLVSEYKGDYYHPTCFVCSQCNTSIANKSFYHQAKSDDRPSEMKFLCENCHIKNAQECAECKNKIISGEAIGFEGKQYHRSCFTCQNCKNEIGTSHFFKTKDDKYICQHCSLQQQQQQQDTYSK</sequence>
<dbReference type="EMBL" id="CAJOAZ010001948">
    <property type="protein sequence ID" value="CAF3876369.1"/>
    <property type="molecule type" value="Genomic_DNA"/>
</dbReference>
<dbReference type="InterPro" id="IPR001781">
    <property type="entry name" value="Znf_LIM"/>
</dbReference>
<dbReference type="PANTHER" id="PTHR24205">
    <property type="entry name" value="FOUR AND A HALF LIM DOMAINS PROTEIN"/>
    <property type="match status" value="1"/>
</dbReference>
<evidence type="ECO:0000256" key="1">
    <source>
        <dbReference type="ARBA" id="ARBA00022723"/>
    </source>
</evidence>
<dbReference type="Gene3D" id="2.10.110.10">
    <property type="entry name" value="Cysteine Rich Protein"/>
    <property type="match status" value="4"/>
</dbReference>
<dbReference type="PROSITE" id="PS00478">
    <property type="entry name" value="LIM_DOMAIN_1"/>
    <property type="match status" value="2"/>
</dbReference>
<keyword evidence="1 5" id="KW-0479">Metal-binding</keyword>
<organism evidence="8 9">
    <name type="scientific">Adineta steineri</name>
    <dbReference type="NCBI Taxonomy" id="433720"/>
    <lineage>
        <taxon>Eukaryota</taxon>
        <taxon>Metazoa</taxon>
        <taxon>Spiralia</taxon>
        <taxon>Gnathifera</taxon>
        <taxon>Rotifera</taxon>
        <taxon>Eurotatoria</taxon>
        <taxon>Bdelloidea</taxon>
        <taxon>Adinetida</taxon>
        <taxon>Adinetidae</taxon>
        <taxon>Adineta</taxon>
    </lineage>
</organism>
<evidence type="ECO:0000313" key="8">
    <source>
        <dbReference type="EMBL" id="CAF3876369.1"/>
    </source>
</evidence>
<dbReference type="Pfam" id="PF00412">
    <property type="entry name" value="LIM"/>
    <property type="match status" value="4"/>
</dbReference>
<accession>A0A819FXY7</accession>
<dbReference type="GO" id="GO:0003712">
    <property type="term" value="F:transcription coregulator activity"/>
    <property type="evidence" value="ECO:0007669"/>
    <property type="project" value="TreeGrafter"/>
</dbReference>
<dbReference type="GO" id="GO:0046872">
    <property type="term" value="F:metal ion binding"/>
    <property type="evidence" value="ECO:0007669"/>
    <property type="project" value="UniProtKB-KW"/>
</dbReference>
<evidence type="ECO:0000313" key="9">
    <source>
        <dbReference type="Proteomes" id="UP000663844"/>
    </source>
</evidence>
<feature type="domain" description="LIM zinc-binding" evidence="6">
    <location>
        <begin position="21"/>
        <end position="97"/>
    </location>
</feature>
<gene>
    <name evidence="7" type="ORF">JYZ213_LOCUS1182</name>
    <name evidence="8" type="ORF">OXD698_LOCUS22648</name>
</gene>
<evidence type="ECO:0000259" key="6">
    <source>
        <dbReference type="PROSITE" id="PS50023"/>
    </source>
</evidence>
<dbReference type="AlphaFoldDB" id="A0A819FXY7"/>
<dbReference type="PROSITE" id="PS50023">
    <property type="entry name" value="LIM_DOMAIN_2"/>
    <property type="match status" value="3"/>
</dbReference>
<proteinExistence type="predicted"/>
<evidence type="ECO:0000313" key="7">
    <source>
        <dbReference type="EMBL" id="CAF0730799.1"/>
    </source>
</evidence>
<evidence type="ECO:0000256" key="4">
    <source>
        <dbReference type="ARBA" id="ARBA00023038"/>
    </source>
</evidence>
<dbReference type="GO" id="GO:0030018">
    <property type="term" value="C:Z disc"/>
    <property type="evidence" value="ECO:0007669"/>
    <property type="project" value="TreeGrafter"/>
</dbReference>
<dbReference type="SUPFAM" id="SSF57716">
    <property type="entry name" value="Glucocorticoid receptor-like (DNA-binding domain)"/>
    <property type="match status" value="4"/>
</dbReference>
<evidence type="ECO:0000256" key="3">
    <source>
        <dbReference type="ARBA" id="ARBA00022833"/>
    </source>
</evidence>
<evidence type="ECO:0000256" key="5">
    <source>
        <dbReference type="PROSITE-ProRule" id="PRU00125"/>
    </source>
</evidence>
<feature type="domain" description="LIM zinc-binding" evidence="6">
    <location>
        <begin position="241"/>
        <end position="302"/>
    </location>
</feature>
<name>A0A819FXY7_9BILA</name>
<dbReference type="GO" id="GO:0005634">
    <property type="term" value="C:nucleus"/>
    <property type="evidence" value="ECO:0007669"/>
    <property type="project" value="TreeGrafter"/>
</dbReference>
<protein>
    <recommendedName>
        <fullName evidence="6">LIM zinc-binding domain-containing protein</fullName>
    </recommendedName>
</protein>
<dbReference type="PANTHER" id="PTHR24205:SF4">
    <property type="entry name" value="PROTEIN ESPINAS"/>
    <property type="match status" value="1"/>
</dbReference>
<reference evidence="8" key="1">
    <citation type="submission" date="2021-02" db="EMBL/GenBank/DDBJ databases">
        <authorList>
            <person name="Nowell W R."/>
        </authorList>
    </citation>
    <scope>NUCLEOTIDE SEQUENCE</scope>
</reference>
<keyword evidence="2" id="KW-0677">Repeat</keyword>
<dbReference type="CDD" id="cd08368">
    <property type="entry name" value="LIM"/>
    <property type="match status" value="2"/>
</dbReference>